<evidence type="ECO:0000313" key="2">
    <source>
        <dbReference type="Proteomes" id="UP000024559"/>
    </source>
</evidence>
<dbReference type="EMBL" id="AZJT01000035">
    <property type="protein sequence ID" value="ETW90258.1"/>
    <property type="molecule type" value="Genomic_DNA"/>
</dbReference>
<dbReference type="RefSeq" id="WP_084828704.1">
    <property type="nucleotide sequence ID" value="NZ_CM002372.1"/>
</dbReference>
<sequence>MVSVTQRIEQIKQLRGGYLPVKVFTVTTIDDGQVLNPEESIAASLVGTAVDYLSRFMDGTAVEEAFKISLLGARAMRMEAKAFGLLDDVKGLDDLSITKACQLAGFDSAFRAGPLAYRPVEKIVPDQATIANIRIMVERSLSFFKAFGPVTADGFTMEGAYTATITTGDGDFLTKDTLWDFKVTSSKPNKDHTLQLLIYYLMGRRSIHPEFQTIENLGIFNPRQNTIYQLPISDISDEVIKEVETVVIGY</sequence>
<organism evidence="1 2">
    <name type="scientific">Streptococcus thermophilus M17PTZA496</name>
    <dbReference type="NCBI Taxonomy" id="1433289"/>
    <lineage>
        <taxon>Bacteria</taxon>
        <taxon>Bacillati</taxon>
        <taxon>Bacillota</taxon>
        <taxon>Bacilli</taxon>
        <taxon>Lactobacillales</taxon>
        <taxon>Streptococcaceae</taxon>
        <taxon>Streptococcus</taxon>
    </lineage>
</organism>
<gene>
    <name evidence="1" type="ORF">X841_04505</name>
</gene>
<proteinExistence type="predicted"/>
<comment type="caution">
    <text evidence="1">The sequence shown here is derived from an EMBL/GenBank/DDBJ whole genome shotgun (WGS) entry which is preliminary data.</text>
</comment>
<accession>A0A0E2Q1P1</accession>
<dbReference type="Proteomes" id="UP000024559">
    <property type="component" value="Chromosome"/>
</dbReference>
<dbReference type="PATRIC" id="fig|1433289.7.peg.905"/>
<name>A0A0E2Q1P1_STRTR</name>
<dbReference type="HOGENOM" id="CLU_097174_0_0_9"/>
<reference evidence="2" key="1">
    <citation type="submission" date="2013-12" db="EMBL/GenBank/DDBJ databases">
        <title>Genome sequences of Streptococcus thermophilus strains MTH17CL396 and M17PTZA496 isolated from Fontina cheese in Valle d'Aosta region (Italy).</title>
        <authorList>
            <person name="Treu L."/>
            <person name="Giacomini A."/>
            <person name="Corich V."/>
            <person name="Vendramin V."/>
            <person name="Bovo B."/>
        </authorList>
    </citation>
    <scope>NUCLEOTIDE SEQUENCE [LARGE SCALE GENOMIC DNA]</scope>
    <source>
        <strain evidence="2">M17PTZA496</strain>
    </source>
</reference>
<dbReference type="AlphaFoldDB" id="A0A0E2Q1P1"/>
<evidence type="ECO:0000313" key="1">
    <source>
        <dbReference type="EMBL" id="ETW90258.1"/>
    </source>
</evidence>
<protein>
    <submittedName>
        <fullName evidence="1">Uncharacterized protein</fullName>
    </submittedName>
</protein>